<keyword evidence="2" id="KW-0645">Protease</keyword>
<dbReference type="AlphaFoldDB" id="A0A399SJR2"/>
<evidence type="ECO:0000313" key="2">
    <source>
        <dbReference type="EMBL" id="RIJ43149.1"/>
    </source>
</evidence>
<comment type="caution">
    <text evidence="2">The sequence shown here is derived from an EMBL/GenBank/DDBJ whole genome shotgun (WGS) entry which is preliminary data.</text>
</comment>
<protein>
    <submittedName>
        <fullName evidence="2">Protease</fullName>
    </submittedName>
</protein>
<keyword evidence="2" id="KW-0378">Hydrolase</keyword>
<dbReference type="PROSITE" id="PS51257">
    <property type="entry name" value="PROKAR_LIPOPROTEIN"/>
    <property type="match status" value="1"/>
</dbReference>
<sequence length="266" mass="28643">MKMRRLFALAAVAAVFSFSSCQQEEDSVANNEVSEATLTQISQLGFNTDNVQRVEGGYLVEGDIILSASDLSDAQNVQKLRVGEAEQYRTTNLVSVGTTRTIKVAVSTSLPSAYVAAVDEAISRYNDENLKLNFQRVSSGYDILLTKSPSNATYLASAGFPTGGNPHNKVLINSTYLGSNPGTNYLATILAHEIGHCIGFRHTDYMDRSYSCGGSYYNEGASTVGAIQVPGTPSNADPNSWMLACIGTGQNRPFNTNDVTALNYLY</sequence>
<evidence type="ECO:0000256" key="1">
    <source>
        <dbReference type="SAM" id="SignalP"/>
    </source>
</evidence>
<proteinExistence type="predicted"/>
<dbReference type="InterPro" id="IPR024653">
    <property type="entry name" value="Peptidase_M10/M27/M57"/>
</dbReference>
<dbReference type="SUPFAM" id="SSF55486">
    <property type="entry name" value="Metalloproteases ('zincins'), catalytic domain"/>
    <property type="match status" value="1"/>
</dbReference>
<feature type="signal peptide" evidence="1">
    <location>
        <begin position="1"/>
        <end position="23"/>
    </location>
</feature>
<dbReference type="GO" id="GO:0006508">
    <property type="term" value="P:proteolysis"/>
    <property type="evidence" value="ECO:0007669"/>
    <property type="project" value="UniProtKB-KW"/>
</dbReference>
<keyword evidence="1" id="KW-0732">Signal</keyword>
<keyword evidence="3" id="KW-1185">Reference proteome</keyword>
<feature type="chain" id="PRO_5017373926" evidence="1">
    <location>
        <begin position="24"/>
        <end position="266"/>
    </location>
</feature>
<dbReference type="Pfam" id="PF12388">
    <property type="entry name" value="Peptidase_M57"/>
    <property type="match status" value="1"/>
</dbReference>
<gene>
    <name evidence="2" type="ORF">D1627_04820</name>
</gene>
<dbReference type="OrthoDB" id="785995at2"/>
<dbReference type="InterPro" id="IPR024079">
    <property type="entry name" value="MetalloPept_cat_dom_sf"/>
</dbReference>
<dbReference type="GO" id="GO:0008237">
    <property type="term" value="F:metallopeptidase activity"/>
    <property type="evidence" value="ECO:0007669"/>
    <property type="project" value="InterPro"/>
</dbReference>
<organism evidence="2 3">
    <name type="scientific">Pontibacter oryzae</name>
    <dbReference type="NCBI Taxonomy" id="2304593"/>
    <lineage>
        <taxon>Bacteria</taxon>
        <taxon>Pseudomonadati</taxon>
        <taxon>Bacteroidota</taxon>
        <taxon>Cytophagia</taxon>
        <taxon>Cytophagales</taxon>
        <taxon>Hymenobacteraceae</taxon>
        <taxon>Pontibacter</taxon>
    </lineage>
</organism>
<dbReference type="EMBL" id="QWGE01000001">
    <property type="protein sequence ID" value="RIJ43149.1"/>
    <property type="molecule type" value="Genomic_DNA"/>
</dbReference>
<reference evidence="3" key="1">
    <citation type="submission" date="2018-08" db="EMBL/GenBank/DDBJ databases">
        <title>Mucilaginibacter sp. MYSH2.</title>
        <authorList>
            <person name="Seo T."/>
        </authorList>
    </citation>
    <scope>NUCLEOTIDE SEQUENCE [LARGE SCALE GENOMIC DNA]</scope>
    <source>
        <strain evidence="3">KIRAN</strain>
    </source>
</reference>
<dbReference type="Gene3D" id="3.40.390.10">
    <property type="entry name" value="Collagenase (Catalytic Domain)"/>
    <property type="match status" value="1"/>
</dbReference>
<name>A0A399SJR2_9BACT</name>
<accession>A0A399SJR2</accession>
<evidence type="ECO:0000313" key="3">
    <source>
        <dbReference type="Proteomes" id="UP000266005"/>
    </source>
</evidence>
<dbReference type="Proteomes" id="UP000266005">
    <property type="component" value="Unassembled WGS sequence"/>
</dbReference>